<accession>A0AAU8AS86</accession>
<dbReference type="RefSeq" id="WP_353476758.1">
    <property type="nucleotide sequence ID" value="NZ_CP123390.1"/>
</dbReference>
<name>A0AAU8AS86_9RHOB</name>
<proteinExistence type="predicted"/>
<dbReference type="EMBL" id="CP123390">
    <property type="protein sequence ID" value="XCC97880.1"/>
    <property type="molecule type" value="Genomic_DNA"/>
</dbReference>
<dbReference type="AlphaFoldDB" id="A0AAU8AS86"/>
<reference evidence="1" key="1">
    <citation type="submission" date="2023-02" db="EMBL/GenBank/DDBJ databases">
        <title>Description and genomic characterization of Salipiger bruguierae sp. nov., isolated from the sediment of mangrove plant Bruguiera sexangula.</title>
        <authorList>
            <person name="Long M."/>
        </authorList>
    </citation>
    <scope>NUCLEOTIDE SEQUENCE</scope>
    <source>
        <strain evidence="1">H15</strain>
        <plasmid evidence="1">unnamed5</plasmid>
    </source>
</reference>
<gene>
    <name evidence="1" type="ORF">PVT71_29080</name>
</gene>
<protein>
    <submittedName>
        <fullName evidence="1">Uncharacterized protein</fullName>
    </submittedName>
</protein>
<geneLocation type="plasmid" evidence="1">
    <name>unnamed5</name>
</geneLocation>
<organism evidence="1">
    <name type="scientific">Alloyangia sp. H15</name>
    <dbReference type="NCBI Taxonomy" id="3029062"/>
    <lineage>
        <taxon>Bacteria</taxon>
        <taxon>Pseudomonadati</taxon>
        <taxon>Pseudomonadota</taxon>
        <taxon>Alphaproteobacteria</taxon>
        <taxon>Rhodobacterales</taxon>
        <taxon>Roseobacteraceae</taxon>
        <taxon>Alloyangia</taxon>
    </lineage>
</organism>
<keyword evidence="1" id="KW-0614">Plasmid</keyword>
<sequence>MALFSSEQGKTIECLLERGLSDFEIARRVCPEGEDPELLLEAVALRRERQERCDSV</sequence>
<evidence type="ECO:0000313" key="1">
    <source>
        <dbReference type="EMBL" id="XCC97880.1"/>
    </source>
</evidence>